<proteinExistence type="predicted"/>
<reference evidence="1" key="1">
    <citation type="submission" date="2019-12" db="EMBL/GenBank/DDBJ databases">
        <title>Actinomadura physcomitrii sp. nov., a novel actinomycete isolated from moss [Physcomitrium sphaericum (Ludw) Fuernr].</title>
        <authorList>
            <person name="Zhuang X."/>
        </authorList>
    </citation>
    <scope>NUCLEOTIDE SEQUENCE [LARGE SCALE GENOMIC DNA]</scope>
    <source>
        <strain evidence="1">LD22</strain>
    </source>
</reference>
<dbReference type="GO" id="GO:0003677">
    <property type="term" value="F:DNA binding"/>
    <property type="evidence" value="ECO:0007669"/>
    <property type="project" value="InterPro"/>
</dbReference>
<organism evidence="1 2">
    <name type="scientific">Actinomadura physcomitrii</name>
    <dbReference type="NCBI Taxonomy" id="2650748"/>
    <lineage>
        <taxon>Bacteria</taxon>
        <taxon>Bacillati</taxon>
        <taxon>Actinomycetota</taxon>
        <taxon>Actinomycetes</taxon>
        <taxon>Streptosporangiales</taxon>
        <taxon>Thermomonosporaceae</taxon>
        <taxon>Actinomadura</taxon>
    </lineage>
</organism>
<accession>A0A6I4MAH3</accession>
<dbReference type="Proteomes" id="UP000462055">
    <property type="component" value="Unassembled WGS sequence"/>
</dbReference>
<name>A0A6I4MAH3_9ACTN</name>
<dbReference type="Pfam" id="PF02575">
    <property type="entry name" value="YbaB_DNA_bd"/>
    <property type="match status" value="1"/>
</dbReference>
<dbReference type="InterPro" id="IPR036894">
    <property type="entry name" value="YbaB-like_sf"/>
</dbReference>
<dbReference type="RefSeq" id="WP_151593317.1">
    <property type="nucleotide sequence ID" value="NZ_WBMS02000006.1"/>
</dbReference>
<keyword evidence="2" id="KW-1185">Reference proteome</keyword>
<evidence type="ECO:0000313" key="2">
    <source>
        <dbReference type="Proteomes" id="UP000462055"/>
    </source>
</evidence>
<comment type="caution">
    <text evidence="1">The sequence shown here is derived from an EMBL/GenBank/DDBJ whole genome shotgun (WGS) entry which is preliminary data.</text>
</comment>
<evidence type="ECO:0000313" key="1">
    <source>
        <dbReference type="EMBL" id="MWA00801.1"/>
    </source>
</evidence>
<gene>
    <name evidence="1" type="ORF">F8568_010500</name>
</gene>
<dbReference type="InterPro" id="IPR004401">
    <property type="entry name" value="YbaB/EbfC"/>
</dbReference>
<dbReference type="Gene3D" id="3.30.1310.10">
    <property type="entry name" value="Nucleoid-associated protein YbaB-like domain"/>
    <property type="match status" value="1"/>
</dbReference>
<sequence>MLDFDPARFRPEDVDRLAAQADDALRRLSASTEEMVNLTATGEAAGGLIKATVDSSGRIKRIALNPRALRMDSETLAESLIEAIGAAQDDARDRVQEMVAELMAATGLPAKVDTEAVLEKVGAIGDATRRRFDEHHDDLNEVRRAF</sequence>
<dbReference type="SUPFAM" id="SSF82607">
    <property type="entry name" value="YbaB-like"/>
    <property type="match status" value="1"/>
</dbReference>
<evidence type="ECO:0008006" key="3">
    <source>
        <dbReference type="Google" id="ProtNLM"/>
    </source>
</evidence>
<dbReference type="EMBL" id="WBMS02000006">
    <property type="protein sequence ID" value="MWA00801.1"/>
    <property type="molecule type" value="Genomic_DNA"/>
</dbReference>
<protein>
    <recommendedName>
        <fullName evidence="3">YbaB/EbfC family nucleoid-associated protein</fullName>
    </recommendedName>
</protein>
<dbReference type="AlphaFoldDB" id="A0A6I4MAH3"/>